<evidence type="ECO:0000259" key="2">
    <source>
        <dbReference type="Pfam" id="PF05838"/>
    </source>
</evidence>
<dbReference type="InterPro" id="IPR018537">
    <property type="entry name" value="Peptidoglycan-bd_3"/>
</dbReference>
<evidence type="ECO:0000313" key="4">
    <source>
        <dbReference type="EMBL" id="AGB42048.1"/>
    </source>
</evidence>
<dbReference type="AlphaFoldDB" id="L0KD79"/>
<keyword evidence="5" id="KW-1185">Reference proteome</keyword>
<dbReference type="InterPro" id="IPR008565">
    <property type="entry name" value="TtsA-like_GH18_dom"/>
</dbReference>
<organism evidence="4 5">
    <name type="scientific">Halobacteroides halobius (strain ATCC 35273 / DSM 5150 / MD-1)</name>
    <dbReference type="NCBI Taxonomy" id="748449"/>
    <lineage>
        <taxon>Bacteria</taxon>
        <taxon>Bacillati</taxon>
        <taxon>Bacillota</taxon>
        <taxon>Clostridia</taxon>
        <taxon>Halanaerobiales</taxon>
        <taxon>Halobacteroidaceae</taxon>
        <taxon>Halobacteroides</taxon>
    </lineage>
</organism>
<dbReference type="CDD" id="cd13926">
    <property type="entry name" value="N-acetylmuramidase_GH108"/>
    <property type="match status" value="1"/>
</dbReference>
<proteinExistence type="predicted"/>
<evidence type="ECO:0000313" key="5">
    <source>
        <dbReference type="Proteomes" id="UP000010880"/>
    </source>
</evidence>
<feature type="region of interest" description="Disordered" evidence="1">
    <location>
        <begin position="18"/>
        <end position="38"/>
    </location>
</feature>
<protein>
    <submittedName>
        <fullName evidence="4">Putative secretion activating protein</fullName>
    </submittedName>
</protein>
<dbReference type="HOGENOM" id="CLU_082693_2_0_9"/>
<dbReference type="Gene3D" id="1.20.141.10">
    <property type="entry name" value="Chitosanase, subunit A, domain 1"/>
    <property type="match status" value="1"/>
</dbReference>
<evidence type="ECO:0000259" key="3">
    <source>
        <dbReference type="Pfam" id="PF09374"/>
    </source>
</evidence>
<sequence>MRNRFKKILQEVLNYEGGYTDDEDDSGGPTKFGVTESTARRSDYKGDLKELTKKEATEIYYENYWANLKYNQIEDDRIALEVLDQAINFGPKTANQHLQRACNFLREEEIAVDGVVGPVTLQAVNDCAYKSELIKLLNILQGVKYIRIVEQDKSQKKFIRGWLKRVLIL</sequence>
<dbReference type="Proteomes" id="UP000010880">
    <property type="component" value="Chromosome"/>
</dbReference>
<dbReference type="RefSeq" id="WP_015327762.1">
    <property type="nucleotide sequence ID" value="NC_019978.1"/>
</dbReference>
<feature type="domain" description="TtsA-like Glycoside hydrolase family 108" evidence="2">
    <location>
        <begin position="10"/>
        <end position="90"/>
    </location>
</feature>
<dbReference type="STRING" id="748449.Halha_2165"/>
<name>L0KD79_HALHC</name>
<feature type="domain" description="Peptidoglycan binding" evidence="3">
    <location>
        <begin position="97"/>
        <end position="165"/>
    </location>
</feature>
<gene>
    <name evidence="4" type="ordered locus">Halha_2165</name>
</gene>
<dbReference type="EMBL" id="CP003359">
    <property type="protein sequence ID" value="AGB42048.1"/>
    <property type="molecule type" value="Genomic_DNA"/>
</dbReference>
<dbReference type="KEGG" id="hhl:Halha_2165"/>
<dbReference type="Pfam" id="PF09374">
    <property type="entry name" value="PG_binding_3"/>
    <property type="match status" value="1"/>
</dbReference>
<dbReference type="OrthoDB" id="672438at2"/>
<accession>L0KD79</accession>
<dbReference type="Pfam" id="PF05838">
    <property type="entry name" value="Glyco_hydro_108"/>
    <property type="match status" value="1"/>
</dbReference>
<dbReference type="SUPFAM" id="SSF53955">
    <property type="entry name" value="Lysozyme-like"/>
    <property type="match status" value="1"/>
</dbReference>
<evidence type="ECO:0000256" key="1">
    <source>
        <dbReference type="SAM" id="MobiDB-lite"/>
    </source>
</evidence>
<reference evidence="5" key="1">
    <citation type="submission" date="2012-02" db="EMBL/GenBank/DDBJ databases">
        <title>The complete genome of Halobacteroides halobius DSM 5150.</title>
        <authorList>
            <person name="Lucas S."/>
            <person name="Copeland A."/>
            <person name="Lapidus A."/>
            <person name="Glavina del Rio T."/>
            <person name="Dalin E."/>
            <person name="Tice H."/>
            <person name="Bruce D."/>
            <person name="Goodwin L."/>
            <person name="Pitluck S."/>
            <person name="Peters L."/>
            <person name="Mikhailova N."/>
            <person name="Gu W."/>
            <person name="Kyrpides N."/>
            <person name="Mavromatis K."/>
            <person name="Ivanova N."/>
            <person name="Brettin T."/>
            <person name="Detter J.C."/>
            <person name="Han C."/>
            <person name="Larimer F."/>
            <person name="Land M."/>
            <person name="Hauser L."/>
            <person name="Markowitz V."/>
            <person name="Cheng J.-F."/>
            <person name="Hugenholtz P."/>
            <person name="Woyke T."/>
            <person name="Wu D."/>
            <person name="Tindall B."/>
            <person name="Pomrenke H."/>
            <person name="Brambilla E."/>
            <person name="Klenk H.-P."/>
            <person name="Eisen J.A."/>
        </authorList>
    </citation>
    <scope>NUCLEOTIDE SEQUENCE [LARGE SCALE GENOMIC DNA]</scope>
    <source>
        <strain evidence="5">ATCC 35273 / DSM 5150 / MD-1</strain>
    </source>
</reference>
<dbReference type="InterPro" id="IPR023346">
    <property type="entry name" value="Lysozyme-like_dom_sf"/>
</dbReference>
<dbReference type="eggNOG" id="COG3926">
    <property type="taxonomic scope" value="Bacteria"/>
</dbReference>